<protein>
    <submittedName>
        <fullName evidence="1">Uncharacterized protein</fullName>
    </submittedName>
</protein>
<dbReference type="EMBL" id="CP030840">
    <property type="protein sequence ID" value="AXC12087.1"/>
    <property type="molecule type" value="Genomic_DNA"/>
</dbReference>
<evidence type="ECO:0000313" key="2">
    <source>
        <dbReference type="Proteomes" id="UP000253606"/>
    </source>
</evidence>
<proteinExistence type="predicted"/>
<gene>
    <name evidence="1" type="ORF">ACPOL_2779</name>
</gene>
<name>A0A2Z5G027_9BACT</name>
<reference evidence="1 2" key="1">
    <citation type="journal article" date="2018" name="Front. Microbiol.">
        <title>Hydrolytic Capabilities as a Key to Environmental Success: Chitinolytic and Cellulolytic Acidobacteria From Acidic Sub-arctic Soils and Boreal Peatlands.</title>
        <authorList>
            <person name="Belova S.E."/>
            <person name="Ravin N.V."/>
            <person name="Pankratov T.A."/>
            <person name="Rakitin A.L."/>
            <person name="Ivanova A.A."/>
            <person name="Beletsky A.V."/>
            <person name="Mardanov A.V."/>
            <person name="Sinninghe Damste J.S."/>
            <person name="Dedysh S.N."/>
        </authorList>
    </citation>
    <scope>NUCLEOTIDE SEQUENCE [LARGE SCALE GENOMIC DNA]</scope>
    <source>
        <strain evidence="1 2">SBC82</strain>
    </source>
</reference>
<dbReference type="Proteomes" id="UP000253606">
    <property type="component" value="Chromosome"/>
</dbReference>
<evidence type="ECO:0000313" key="1">
    <source>
        <dbReference type="EMBL" id="AXC12087.1"/>
    </source>
</evidence>
<sequence length="42" mass="4380">MTSVTVLDPVPAFVSAHGADQLNDASCVCAISEQGHDRPARL</sequence>
<dbReference type="AlphaFoldDB" id="A0A2Z5G027"/>
<keyword evidence="2" id="KW-1185">Reference proteome</keyword>
<organism evidence="1 2">
    <name type="scientific">Acidisarcina polymorpha</name>
    <dbReference type="NCBI Taxonomy" id="2211140"/>
    <lineage>
        <taxon>Bacteria</taxon>
        <taxon>Pseudomonadati</taxon>
        <taxon>Acidobacteriota</taxon>
        <taxon>Terriglobia</taxon>
        <taxon>Terriglobales</taxon>
        <taxon>Acidobacteriaceae</taxon>
        <taxon>Acidisarcina</taxon>
    </lineage>
</organism>
<accession>A0A2Z5G027</accession>
<dbReference type="KEGG" id="abas:ACPOL_2779"/>